<dbReference type="Pfam" id="PF13828">
    <property type="entry name" value="DUF4190"/>
    <property type="match status" value="1"/>
</dbReference>
<keyword evidence="1" id="KW-0812">Transmembrane</keyword>
<dbReference type="EMBL" id="BONP01000015">
    <property type="protein sequence ID" value="GIG40780.1"/>
    <property type="molecule type" value="Genomic_DNA"/>
</dbReference>
<organism evidence="3 4">
    <name type="scientific">Cellulomonas phragmiteti</name>
    <dbReference type="NCBI Taxonomy" id="478780"/>
    <lineage>
        <taxon>Bacteria</taxon>
        <taxon>Bacillati</taxon>
        <taxon>Actinomycetota</taxon>
        <taxon>Actinomycetes</taxon>
        <taxon>Micrococcales</taxon>
        <taxon>Cellulomonadaceae</taxon>
        <taxon>Cellulomonas</taxon>
    </lineage>
</organism>
<dbReference type="RefSeq" id="WP_203674769.1">
    <property type="nucleotide sequence ID" value="NZ_BONP01000015.1"/>
</dbReference>
<dbReference type="InterPro" id="IPR025241">
    <property type="entry name" value="DUF4190"/>
</dbReference>
<keyword evidence="1" id="KW-0472">Membrane</keyword>
<feature type="domain" description="DUF4190" evidence="2">
    <location>
        <begin position="42"/>
        <end position="97"/>
    </location>
</feature>
<evidence type="ECO:0000259" key="2">
    <source>
        <dbReference type="Pfam" id="PF13828"/>
    </source>
</evidence>
<evidence type="ECO:0000313" key="4">
    <source>
        <dbReference type="Proteomes" id="UP000614741"/>
    </source>
</evidence>
<keyword evidence="1" id="KW-1133">Transmembrane helix</keyword>
<feature type="transmembrane region" description="Helical" evidence="1">
    <location>
        <begin position="41"/>
        <end position="66"/>
    </location>
</feature>
<sequence length="109" mass="11023">MTTPPPGPAYGTAPGYGYGTAPAYGPPPGYGPPLAPRRTNAMAVAAFVSGLLGFAVVPVVLGHVALRQIRRSGDSGGWMAVVGLVLGYGTCLLYALLLLGVLAFWGAHA</sequence>
<comment type="caution">
    <text evidence="3">The sequence shown here is derived from an EMBL/GenBank/DDBJ whole genome shotgun (WGS) entry which is preliminary data.</text>
</comment>
<proteinExistence type="predicted"/>
<gene>
    <name evidence="3" type="ORF">Cph01nite_25420</name>
</gene>
<evidence type="ECO:0000256" key="1">
    <source>
        <dbReference type="SAM" id="Phobius"/>
    </source>
</evidence>
<dbReference type="Proteomes" id="UP000614741">
    <property type="component" value="Unassembled WGS sequence"/>
</dbReference>
<evidence type="ECO:0000313" key="3">
    <source>
        <dbReference type="EMBL" id="GIG40780.1"/>
    </source>
</evidence>
<accession>A0ABQ4DN70</accession>
<reference evidence="3 4" key="1">
    <citation type="submission" date="2021-01" db="EMBL/GenBank/DDBJ databases">
        <title>Whole genome shotgun sequence of Cellulomonas phragmiteti NBRC 110785.</title>
        <authorList>
            <person name="Komaki H."/>
            <person name="Tamura T."/>
        </authorList>
    </citation>
    <scope>NUCLEOTIDE SEQUENCE [LARGE SCALE GENOMIC DNA]</scope>
    <source>
        <strain evidence="3 4">NBRC 110785</strain>
    </source>
</reference>
<keyword evidence="4" id="KW-1185">Reference proteome</keyword>
<name>A0ABQ4DN70_9CELL</name>
<feature type="transmembrane region" description="Helical" evidence="1">
    <location>
        <begin position="78"/>
        <end position="105"/>
    </location>
</feature>
<protein>
    <recommendedName>
        <fullName evidence="2">DUF4190 domain-containing protein</fullName>
    </recommendedName>
</protein>